<keyword evidence="2" id="KW-1185">Reference proteome</keyword>
<name>A0A6G0XGN2_9STRA</name>
<gene>
    <name evidence="1" type="ORF">Ae201684_005146</name>
</gene>
<evidence type="ECO:0000313" key="2">
    <source>
        <dbReference type="Proteomes" id="UP000481153"/>
    </source>
</evidence>
<dbReference type="Proteomes" id="UP000481153">
    <property type="component" value="Unassembled WGS sequence"/>
</dbReference>
<dbReference type="VEuPathDB" id="FungiDB:AeMF1_008978"/>
<comment type="caution">
    <text evidence="1">The sequence shown here is derived from an EMBL/GenBank/DDBJ whole genome shotgun (WGS) entry which is preliminary data.</text>
</comment>
<dbReference type="AlphaFoldDB" id="A0A6G0XGN2"/>
<dbReference type="EMBL" id="VJMJ01000066">
    <property type="protein sequence ID" value="KAF0739225.1"/>
    <property type="molecule type" value="Genomic_DNA"/>
</dbReference>
<sequence length="383" mass="45503">MDSSVLPDDDEQVEKLDKVLRRRIYLRNIRRMFRHREKQERLQLLDTLSELEAKLQCLKQPRTTVDTDADDGGRKATSTLTWEDVAEAMREENSLAELENKFLKHEVERVVAFGRQIQRWIFIQNGANPKGSLKSRDQRKEKHMLIENIPRRILQVPTWRDTTLFADPELRKLGKLWITQQLYHNTDRMFQSYWFPQIESPSSYIYVDAEFDENTYNLVFCRQYEILTPFERLCELYRRELCDQLAVEGSTRIRENTVKEQEEHTIQHQMITRGGEVINLVCGEFHEEGRSLFVAQLIIDDELFLHDHHMRNRMCWIEIRAMPNGKCKKRLMCYQTHCFTKTESAVPLAVRKPWRTRNGSRTNFSMLLNKLHLVSTSRTPSTP</sequence>
<reference evidence="1 2" key="1">
    <citation type="submission" date="2019-07" db="EMBL/GenBank/DDBJ databases">
        <title>Genomics analysis of Aphanomyces spp. identifies a new class of oomycete effector associated with host adaptation.</title>
        <authorList>
            <person name="Gaulin E."/>
        </authorList>
    </citation>
    <scope>NUCLEOTIDE SEQUENCE [LARGE SCALE GENOMIC DNA]</scope>
    <source>
        <strain evidence="1 2">ATCC 201684</strain>
    </source>
</reference>
<evidence type="ECO:0000313" key="1">
    <source>
        <dbReference type="EMBL" id="KAF0739225.1"/>
    </source>
</evidence>
<protein>
    <submittedName>
        <fullName evidence="1">Uncharacterized protein</fullName>
    </submittedName>
</protein>
<organism evidence="1 2">
    <name type="scientific">Aphanomyces euteiches</name>
    <dbReference type="NCBI Taxonomy" id="100861"/>
    <lineage>
        <taxon>Eukaryota</taxon>
        <taxon>Sar</taxon>
        <taxon>Stramenopiles</taxon>
        <taxon>Oomycota</taxon>
        <taxon>Saprolegniomycetes</taxon>
        <taxon>Saprolegniales</taxon>
        <taxon>Verrucalvaceae</taxon>
        <taxon>Aphanomyces</taxon>
    </lineage>
</organism>
<proteinExistence type="predicted"/>
<accession>A0A6G0XGN2</accession>